<evidence type="ECO:0000313" key="1">
    <source>
        <dbReference type="EMBL" id="QDZ14385.1"/>
    </source>
</evidence>
<reference evidence="1 2" key="1">
    <citation type="submission" date="2019-07" db="EMBL/GenBank/DDBJ databases">
        <title>Full genome sequence of Humibacter sp. WJ7-1.</title>
        <authorList>
            <person name="Im W.-T."/>
        </authorList>
    </citation>
    <scope>NUCLEOTIDE SEQUENCE [LARGE SCALE GENOMIC DNA]</scope>
    <source>
        <strain evidence="1 2">WJ7-1</strain>
    </source>
</reference>
<gene>
    <name evidence="1" type="ORF">FPZ11_06065</name>
</gene>
<sequence>MHRASIADEDVTEVHGLLVTSPARTIADLARAGISRECVVALDYTLSSRAPQGLRLVKEELIELVVRQGGWGRRRAVELIEFGDGRSGSPGETGSRLIFAEGGFESPELQHHYPRHGRRGYDSDFWWKRSLRGRPLAGEFDGAGKYLRKEYLRNKTPGEAVVAEKRREDYMRRCDGSDFMRWGFPEVMRPPLLRALAIQHGVPRIRRN</sequence>
<name>A0A5B8M3M9_9MICO</name>
<protein>
    <submittedName>
        <fullName evidence="1">Uncharacterized protein</fullName>
    </submittedName>
</protein>
<dbReference type="EMBL" id="CP042305">
    <property type="protein sequence ID" value="QDZ14385.1"/>
    <property type="molecule type" value="Genomic_DNA"/>
</dbReference>
<dbReference type="AlphaFoldDB" id="A0A5B8M3M9"/>
<proteinExistence type="predicted"/>
<evidence type="ECO:0000313" key="2">
    <source>
        <dbReference type="Proteomes" id="UP000320216"/>
    </source>
</evidence>
<dbReference type="OrthoDB" id="5517693at2"/>
<dbReference type="RefSeq" id="WP_146319230.1">
    <property type="nucleotide sequence ID" value="NZ_CP042305.1"/>
</dbReference>
<accession>A0A5B8M3M9</accession>
<keyword evidence="2" id="KW-1185">Reference proteome</keyword>
<dbReference type="Proteomes" id="UP000320216">
    <property type="component" value="Chromosome"/>
</dbReference>
<organism evidence="1 2">
    <name type="scientific">Humibacter ginsenosidimutans</name>
    <dbReference type="NCBI Taxonomy" id="2599293"/>
    <lineage>
        <taxon>Bacteria</taxon>
        <taxon>Bacillati</taxon>
        <taxon>Actinomycetota</taxon>
        <taxon>Actinomycetes</taxon>
        <taxon>Micrococcales</taxon>
        <taxon>Microbacteriaceae</taxon>
        <taxon>Humibacter</taxon>
    </lineage>
</organism>
<dbReference type="KEGG" id="huw:FPZ11_06065"/>